<organism evidence="1 2">
    <name type="scientific">Nonlabens mediterrranea</name>
    <dbReference type="NCBI Taxonomy" id="1419947"/>
    <lineage>
        <taxon>Bacteria</taxon>
        <taxon>Pseudomonadati</taxon>
        <taxon>Bacteroidota</taxon>
        <taxon>Flavobacteriia</taxon>
        <taxon>Flavobacteriales</taxon>
        <taxon>Flavobacteriaceae</taxon>
        <taxon>Nonlabens</taxon>
    </lineage>
</organism>
<keyword evidence="2" id="KW-1185">Reference proteome</keyword>
<comment type="caution">
    <text evidence="1">The sequence shown here is derived from an EMBL/GenBank/DDBJ whole genome shotgun (WGS) entry which is preliminary data.</text>
</comment>
<dbReference type="EMBL" id="JADKYU010001277">
    <property type="protein sequence ID" value="MBF4986526.1"/>
    <property type="molecule type" value="Genomic_DNA"/>
</dbReference>
<name>A0ABS0AB26_9FLAO</name>
<reference evidence="1 2" key="1">
    <citation type="submission" date="2020-11" db="EMBL/GenBank/DDBJ databases">
        <title>P. mediterranea TC4 genome.</title>
        <authorList>
            <person name="Molmeret M."/>
        </authorList>
    </citation>
    <scope>NUCLEOTIDE SEQUENCE [LARGE SCALE GENOMIC DNA]</scope>
    <source>
        <strain evidence="1 2">TC4</strain>
    </source>
</reference>
<feature type="non-terminal residue" evidence="1">
    <location>
        <position position="1"/>
    </location>
</feature>
<evidence type="ECO:0000313" key="1">
    <source>
        <dbReference type="EMBL" id="MBF4986526.1"/>
    </source>
</evidence>
<gene>
    <name evidence="1" type="ORF">FNJ87_20180</name>
</gene>
<sequence length="64" mass="7524">NWRKVRANSVLQLAEKNNMITIDNQIVSLTDKGLEFTEKALDYIVTNKDEKIEDMKDDFFLFRG</sequence>
<accession>A0ABS0AB26</accession>
<dbReference type="Proteomes" id="UP001194729">
    <property type="component" value="Unassembled WGS sequence"/>
</dbReference>
<protein>
    <submittedName>
        <fullName evidence="1">Metal ABC transporter permease</fullName>
    </submittedName>
</protein>
<proteinExistence type="predicted"/>
<evidence type="ECO:0000313" key="2">
    <source>
        <dbReference type="Proteomes" id="UP001194729"/>
    </source>
</evidence>